<sequence>MSTNLAKRVPGSARMSQRGTQIALRGAMERRRGAVAGPTLRPTGRFSFLAFRHMVNPFNRGIPMRTSLIAGLLALSFSAGMAQAQISEIRLGVVAHDLARSIEDGVQITGQVVFDSPDFLSPVWSPRPYLYGSFNSAGNTNLGAAGFLWTGHFSENWSVDGGFGVAYHDGVRDVSQLPPNDPDRIRLAGSRALLGSRLLFHTQLGLDYAVTPSVAVGVYYEHFSNGQILGQGRNQGLDEVGARISWRFGR</sequence>
<dbReference type="InterPro" id="IPR011250">
    <property type="entry name" value="OMP/PagP_B-barrel"/>
</dbReference>
<dbReference type="SUPFAM" id="SSF56925">
    <property type="entry name" value="OMPA-like"/>
    <property type="match status" value="1"/>
</dbReference>
<accession>A0ABV9NES7</accession>
<dbReference type="EMBL" id="JBHSGQ010000005">
    <property type="protein sequence ID" value="MFC4725764.1"/>
    <property type="molecule type" value="Genomic_DNA"/>
</dbReference>
<comment type="caution">
    <text evidence="1">The sequence shown here is derived from an EMBL/GenBank/DDBJ whole genome shotgun (WGS) entry which is preliminary data.</text>
</comment>
<dbReference type="RefSeq" id="WP_382436873.1">
    <property type="nucleotide sequence ID" value="NZ_JBHSGQ010000005.1"/>
</dbReference>
<dbReference type="Pfam" id="PF09411">
    <property type="entry name" value="PagL"/>
    <property type="match status" value="1"/>
</dbReference>
<dbReference type="GO" id="GO:0016787">
    <property type="term" value="F:hydrolase activity"/>
    <property type="evidence" value="ECO:0007669"/>
    <property type="project" value="UniProtKB-KW"/>
</dbReference>
<organism evidence="1 2">
    <name type="scientific">Glycocaulis abyssi</name>
    <dbReference type="NCBI Taxonomy" id="1433403"/>
    <lineage>
        <taxon>Bacteria</taxon>
        <taxon>Pseudomonadati</taxon>
        <taxon>Pseudomonadota</taxon>
        <taxon>Alphaproteobacteria</taxon>
        <taxon>Maricaulales</taxon>
        <taxon>Maricaulaceae</taxon>
        <taxon>Glycocaulis</taxon>
    </lineage>
</organism>
<proteinExistence type="predicted"/>
<name>A0ABV9NES7_9PROT</name>
<dbReference type="Gene3D" id="2.40.160.20">
    <property type="match status" value="1"/>
</dbReference>
<gene>
    <name evidence="1" type="ORF">ACFPB0_10720</name>
</gene>
<protein>
    <submittedName>
        <fullName evidence="1">Acyloxyacyl hydrolase</fullName>
    </submittedName>
</protein>
<dbReference type="Proteomes" id="UP001596024">
    <property type="component" value="Unassembled WGS sequence"/>
</dbReference>
<evidence type="ECO:0000313" key="1">
    <source>
        <dbReference type="EMBL" id="MFC4725764.1"/>
    </source>
</evidence>
<keyword evidence="2" id="KW-1185">Reference proteome</keyword>
<keyword evidence="1" id="KW-0378">Hydrolase</keyword>
<dbReference type="InterPro" id="IPR018550">
    <property type="entry name" value="Lipid-A_deacylase-rel"/>
</dbReference>
<reference evidence="2" key="1">
    <citation type="journal article" date="2019" name="Int. J. Syst. Evol. Microbiol.">
        <title>The Global Catalogue of Microorganisms (GCM) 10K type strain sequencing project: providing services to taxonomists for standard genome sequencing and annotation.</title>
        <authorList>
            <consortium name="The Broad Institute Genomics Platform"/>
            <consortium name="The Broad Institute Genome Sequencing Center for Infectious Disease"/>
            <person name="Wu L."/>
            <person name="Ma J."/>
        </authorList>
    </citation>
    <scope>NUCLEOTIDE SEQUENCE [LARGE SCALE GENOMIC DNA]</scope>
    <source>
        <strain evidence="2">CCUG 62981</strain>
    </source>
</reference>
<evidence type="ECO:0000313" key="2">
    <source>
        <dbReference type="Proteomes" id="UP001596024"/>
    </source>
</evidence>